<dbReference type="AlphaFoldDB" id="A0A3D8HHP8"/>
<protein>
    <submittedName>
        <fullName evidence="3">DUF4919 domain-containing protein</fullName>
    </submittedName>
</protein>
<gene>
    <name evidence="3" type="ORF">DWU89_05490</name>
    <name evidence="2" type="ORF">H8784_05370</name>
</gene>
<evidence type="ECO:0000313" key="3">
    <source>
        <dbReference type="EMBL" id="RDU50212.1"/>
    </source>
</evidence>
<organism evidence="3 4">
    <name type="scientific">Parabacteroides acidifaciens</name>
    <dbReference type="NCBI Taxonomy" id="2290935"/>
    <lineage>
        <taxon>Bacteria</taxon>
        <taxon>Pseudomonadati</taxon>
        <taxon>Bacteroidota</taxon>
        <taxon>Bacteroidia</taxon>
        <taxon>Bacteroidales</taxon>
        <taxon>Tannerellaceae</taxon>
        <taxon>Parabacteroides</taxon>
    </lineage>
</organism>
<feature type="signal peptide" evidence="1">
    <location>
        <begin position="1"/>
        <end position="21"/>
    </location>
</feature>
<name>A0A3D8HHP8_9BACT</name>
<evidence type="ECO:0000256" key="1">
    <source>
        <dbReference type="SAM" id="SignalP"/>
    </source>
</evidence>
<keyword evidence="5" id="KW-1185">Reference proteome</keyword>
<evidence type="ECO:0000313" key="5">
    <source>
        <dbReference type="Proteomes" id="UP000629596"/>
    </source>
</evidence>
<dbReference type="Proteomes" id="UP000256321">
    <property type="component" value="Unassembled WGS sequence"/>
</dbReference>
<evidence type="ECO:0000313" key="4">
    <source>
        <dbReference type="Proteomes" id="UP000256321"/>
    </source>
</evidence>
<dbReference type="EMBL" id="QREV01000008">
    <property type="protein sequence ID" value="RDU50212.1"/>
    <property type="molecule type" value="Genomic_DNA"/>
</dbReference>
<feature type="chain" id="PRO_5017561675" evidence="1">
    <location>
        <begin position="22"/>
        <end position="221"/>
    </location>
</feature>
<dbReference type="Pfam" id="PF16266">
    <property type="entry name" value="DUF4919"/>
    <property type="match status" value="1"/>
</dbReference>
<comment type="caution">
    <text evidence="3">The sequence shown here is derived from an EMBL/GenBank/DDBJ whole genome shotgun (WGS) entry which is preliminary data.</text>
</comment>
<reference evidence="2 5" key="2">
    <citation type="submission" date="2020-08" db="EMBL/GenBank/DDBJ databases">
        <title>Genome public.</title>
        <authorList>
            <person name="Liu C."/>
            <person name="Sun Q."/>
        </authorList>
    </citation>
    <scope>NUCLEOTIDE SEQUENCE [LARGE SCALE GENOMIC DNA]</scope>
    <source>
        <strain evidence="2 5">426_9</strain>
    </source>
</reference>
<keyword evidence="1" id="KW-0732">Signal</keyword>
<dbReference type="InterPro" id="IPR032578">
    <property type="entry name" value="DUF4919"/>
</dbReference>
<evidence type="ECO:0000313" key="2">
    <source>
        <dbReference type="EMBL" id="MBC8601150.1"/>
    </source>
</evidence>
<sequence>MARILMGVILFFITNTFTAFAQNEFMQIDYAEMERFVKDERIEYDLLLTRFEQGDPTLSKEEVAQIYYGFPFTDEYNSFALYMNIDKAYSKNDFATALPLIKQELKRNPLSLSLLIKAMTCSIALKDPDLQSFLENTSLRYQQIIQAILATGNGASTETAYKVICVSDEYEIIFKPLQAKSIQQQATLENKYDVFNVKLPTGKTKIFFDISISFRHLQQLQ</sequence>
<proteinExistence type="predicted"/>
<dbReference type="Proteomes" id="UP000629596">
    <property type="component" value="Unassembled WGS sequence"/>
</dbReference>
<accession>A0A3D8HHP8</accession>
<dbReference type="EMBL" id="JACRTI010000008">
    <property type="protein sequence ID" value="MBC8601150.1"/>
    <property type="molecule type" value="Genomic_DNA"/>
</dbReference>
<reference evidence="3 4" key="1">
    <citation type="submission" date="2018-07" db="EMBL/GenBank/DDBJ databases">
        <title>Parabacteroides acidifaciens nov. sp., isolated from human feces.</title>
        <authorList>
            <person name="Wang Y.J."/>
        </authorList>
    </citation>
    <scope>NUCLEOTIDE SEQUENCE [LARGE SCALE GENOMIC DNA]</scope>
    <source>
        <strain evidence="3 4">426-9</strain>
    </source>
</reference>
<dbReference type="RefSeq" id="WP_115498634.1">
    <property type="nucleotide sequence ID" value="NZ_JACRTI010000008.1"/>
</dbReference>